<sequence>MGNSDGICNVGYCYHNGYGVEKDEHKAFLYYQMSAEMGNALAFNDLGFCYANGVGVERDEQTSLIYYQKAVKMITGI</sequence>
<name>A0A8H4AXF8_GIGMA</name>
<dbReference type="SUPFAM" id="SSF81901">
    <property type="entry name" value="HCP-like"/>
    <property type="match status" value="1"/>
</dbReference>
<organism evidence="1 2">
    <name type="scientific">Gigaspora margarita</name>
    <dbReference type="NCBI Taxonomy" id="4874"/>
    <lineage>
        <taxon>Eukaryota</taxon>
        <taxon>Fungi</taxon>
        <taxon>Fungi incertae sedis</taxon>
        <taxon>Mucoromycota</taxon>
        <taxon>Glomeromycotina</taxon>
        <taxon>Glomeromycetes</taxon>
        <taxon>Diversisporales</taxon>
        <taxon>Gigasporaceae</taxon>
        <taxon>Gigaspora</taxon>
    </lineage>
</organism>
<evidence type="ECO:0000313" key="1">
    <source>
        <dbReference type="EMBL" id="KAF0541894.1"/>
    </source>
</evidence>
<comment type="caution">
    <text evidence="1">The sequence shown here is derived from an EMBL/GenBank/DDBJ whole genome shotgun (WGS) entry which is preliminary data.</text>
</comment>
<accession>A0A8H4AXF8</accession>
<dbReference type="EMBL" id="WTPW01000148">
    <property type="protein sequence ID" value="KAF0541894.1"/>
    <property type="molecule type" value="Genomic_DNA"/>
</dbReference>
<dbReference type="PANTHER" id="PTHR43628:SF1">
    <property type="entry name" value="CHITIN SYNTHASE REGULATORY FACTOR 2-RELATED"/>
    <property type="match status" value="1"/>
</dbReference>
<dbReference type="PANTHER" id="PTHR43628">
    <property type="entry name" value="ACTIVATOR OF C KINASE PROTEIN 1-RELATED"/>
    <property type="match status" value="1"/>
</dbReference>
<dbReference type="InterPro" id="IPR011990">
    <property type="entry name" value="TPR-like_helical_dom_sf"/>
</dbReference>
<dbReference type="InterPro" id="IPR006597">
    <property type="entry name" value="Sel1-like"/>
</dbReference>
<dbReference type="SMART" id="SM00671">
    <property type="entry name" value="SEL1"/>
    <property type="match status" value="2"/>
</dbReference>
<dbReference type="AlphaFoldDB" id="A0A8H4AXF8"/>
<keyword evidence="2" id="KW-1185">Reference proteome</keyword>
<protein>
    <submittedName>
        <fullName evidence="1">HCP-like protein</fullName>
    </submittedName>
</protein>
<dbReference type="Gene3D" id="1.25.40.10">
    <property type="entry name" value="Tetratricopeptide repeat domain"/>
    <property type="match status" value="1"/>
</dbReference>
<dbReference type="Proteomes" id="UP000439903">
    <property type="component" value="Unassembled WGS sequence"/>
</dbReference>
<dbReference type="Pfam" id="PF08238">
    <property type="entry name" value="Sel1"/>
    <property type="match status" value="2"/>
</dbReference>
<reference evidence="1 2" key="1">
    <citation type="journal article" date="2019" name="Environ. Microbiol.">
        <title>At the nexus of three kingdoms: the genome of the mycorrhizal fungus Gigaspora margarita provides insights into plant, endobacterial and fungal interactions.</title>
        <authorList>
            <person name="Venice F."/>
            <person name="Ghignone S."/>
            <person name="Salvioli di Fossalunga A."/>
            <person name="Amselem J."/>
            <person name="Novero M."/>
            <person name="Xianan X."/>
            <person name="Sedzielewska Toro K."/>
            <person name="Morin E."/>
            <person name="Lipzen A."/>
            <person name="Grigoriev I.V."/>
            <person name="Henrissat B."/>
            <person name="Martin F.M."/>
            <person name="Bonfante P."/>
        </authorList>
    </citation>
    <scope>NUCLEOTIDE SEQUENCE [LARGE SCALE GENOMIC DNA]</scope>
    <source>
        <strain evidence="1 2">BEG34</strain>
    </source>
</reference>
<proteinExistence type="predicted"/>
<dbReference type="OrthoDB" id="2384430at2759"/>
<evidence type="ECO:0000313" key="2">
    <source>
        <dbReference type="Proteomes" id="UP000439903"/>
    </source>
</evidence>
<dbReference type="InterPro" id="IPR052945">
    <property type="entry name" value="Mitotic_Regulator"/>
</dbReference>
<gene>
    <name evidence="1" type="ORF">F8M41_005043</name>
</gene>